<evidence type="ECO:0000256" key="1">
    <source>
        <dbReference type="SAM" id="SignalP"/>
    </source>
</evidence>
<keyword evidence="3" id="KW-1185">Reference proteome</keyword>
<name>A0ABY4W7E4_9PROT</name>
<gene>
    <name evidence="2" type="ORF">NBZ79_07190</name>
</gene>
<accession>A0ABY4W7E4</accession>
<organism evidence="2 3">
    <name type="scientific">Sneathiella marina</name>
    <dbReference type="NCBI Taxonomy" id="2950108"/>
    <lineage>
        <taxon>Bacteria</taxon>
        <taxon>Pseudomonadati</taxon>
        <taxon>Pseudomonadota</taxon>
        <taxon>Alphaproteobacteria</taxon>
        <taxon>Sneathiellales</taxon>
        <taxon>Sneathiellaceae</taxon>
        <taxon>Sneathiella</taxon>
    </lineage>
</organism>
<keyword evidence="1" id="KW-0732">Signal</keyword>
<evidence type="ECO:0000313" key="2">
    <source>
        <dbReference type="EMBL" id="USG62761.1"/>
    </source>
</evidence>
<feature type="signal peptide" evidence="1">
    <location>
        <begin position="1"/>
        <end position="24"/>
    </location>
</feature>
<dbReference type="Proteomes" id="UP001056291">
    <property type="component" value="Chromosome"/>
</dbReference>
<feature type="chain" id="PRO_5045857771" evidence="1">
    <location>
        <begin position="25"/>
        <end position="420"/>
    </location>
</feature>
<proteinExistence type="predicted"/>
<dbReference type="RefSeq" id="WP_251936867.1">
    <property type="nucleotide sequence ID" value="NZ_CP098747.1"/>
</dbReference>
<sequence>MKHQFFGTALLALTFVLASPPATATELRYSYSVEFEKPERHIKKAMKKKFQPLLTPLTKEVTRRQDAGDTVTCSIQIAREVHWLINYTSYDAKVLQGLEDLKESLKEKDQSWALEQTQSDGSWGACYKTWMFRLHASIDPLKELVLIGKRPKYPLKFLEPVNTPEKLDALYDKIIVSRLEVDGVSHRRDLNYVTSSLGQLLWIPDYAGILEGTDYPREEMADALIRIVDERWQNPKTGYWGAWYDTDGDINKSDDLSITFHIVAYRNGDVPHLDKIVETTLNLREQPYPYGWQDRGTKNNHHSYDVVKLLRYGWPYLDAFERAAVSAEISIMLARSLRLSMDGQGRFYEDAYDNVGDAYYFGVSFLDEAGFFRRSKLFWAKRLTFADSENVRQKIIANLKKLDSRDPMIAAALRKAEATD</sequence>
<evidence type="ECO:0000313" key="3">
    <source>
        <dbReference type="Proteomes" id="UP001056291"/>
    </source>
</evidence>
<reference evidence="2" key="1">
    <citation type="submission" date="2022-06" db="EMBL/GenBank/DDBJ databases">
        <title>Sneathiella actinostolidae sp. nov., isolated from a sea anemonein the Western Pacific Ocean.</title>
        <authorList>
            <person name="Wei M.J."/>
        </authorList>
    </citation>
    <scope>NUCLEOTIDE SEQUENCE</scope>
    <source>
        <strain evidence="2">PHK-P5</strain>
    </source>
</reference>
<protein>
    <submittedName>
        <fullName evidence="2">Uncharacterized protein</fullName>
    </submittedName>
</protein>
<dbReference type="EMBL" id="CP098747">
    <property type="protein sequence ID" value="USG62761.1"/>
    <property type="molecule type" value="Genomic_DNA"/>
</dbReference>